<protein>
    <submittedName>
        <fullName evidence="4">Transcriptional regulator</fullName>
    </submittedName>
</protein>
<dbReference type="SMART" id="SM00422">
    <property type="entry name" value="HTH_MERR"/>
    <property type="match status" value="1"/>
</dbReference>
<dbReference type="PROSITE" id="PS50937">
    <property type="entry name" value="HTH_MERR_2"/>
    <property type="match status" value="1"/>
</dbReference>
<dbReference type="InterPro" id="IPR047057">
    <property type="entry name" value="MerR_fam"/>
</dbReference>
<dbReference type="CDD" id="cd04765">
    <property type="entry name" value="HTH_MlrA-like_sg2"/>
    <property type="match status" value="1"/>
</dbReference>
<proteinExistence type="predicted"/>
<dbReference type="InterPro" id="IPR009061">
    <property type="entry name" value="DNA-bd_dom_put_sf"/>
</dbReference>
<dbReference type="EMBL" id="FQZE01000053">
    <property type="protein sequence ID" value="SHK03682.1"/>
    <property type="molecule type" value="Genomic_DNA"/>
</dbReference>
<dbReference type="AlphaFoldDB" id="A0A1M6P6Y1"/>
<dbReference type="PANTHER" id="PTHR30204:SF15">
    <property type="entry name" value="BLL5018 PROTEIN"/>
    <property type="match status" value="1"/>
</dbReference>
<dbReference type="Pfam" id="PF13411">
    <property type="entry name" value="MerR_1"/>
    <property type="match status" value="1"/>
</dbReference>
<dbReference type="PANTHER" id="PTHR30204">
    <property type="entry name" value="REDOX-CYCLING DRUG-SENSING TRANSCRIPTIONAL ACTIVATOR SOXR"/>
    <property type="match status" value="1"/>
</dbReference>
<name>A0A1M6P6Y1_9BACT</name>
<dbReference type="InterPro" id="IPR000551">
    <property type="entry name" value="MerR-type_HTH_dom"/>
</dbReference>
<organism evidence="4 5">
    <name type="scientific">Tangfeifania diversioriginum</name>
    <dbReference type="NCBI Taxonomy" id="1168035"/>
    <lineage>
        <taxon>Bacteria</taxon>
        <taxon>Pseudomonadati</taxon>
        <taxon>Bacteroidota</taxon>
        <taxon>Bacteroidia</taxon>
        <taxon>Marinilabiliales</taxon>
        <taxon>Prolixibacteraceae</taxon>
        <taxon>Tangfeifania</taxon>
    </lineage>
</organism>
<sequence>MYYSIGEVAEMIDVTPSSIRYWQSNFKELAPRTNAKGTRYFTKEDIETVKLINYLVKDRGLTIKGAQQKLTDNKAETINNWEIVKRLQELKKELTGIRDEIEGPSRSPQRGDDKKEEE</sequence>
<evidence type="ECO:0000256" key="2">
    <source>
        <dbReference type="SAM" id="MobiDB-lite"/>
    </source>
</evidence>
<evidence type="ECO:0000313" key="4">
    <source>
        <dbReference type="EMBL" id="SHK03682.1"/>
    </source>
</evidence>
<dbReference type="GO" id="GO:0003700">
    <property type="term" value="F:DNA-binding transcription factor activity"/>
    <property type="evidence" value="ECO:0007669"/>
    <property type="project" value="InterPro"/>
</dbReference>
<evidence type="ECO:0000259" key="3">
    <source>
        <dbReference type="PROSITE" id="PS50937"/>
    </source>
</evidence>
<dbReference type="STRING" id="1168035.SAMN05444280_1538"/>
<feature type="domain" description="HTH merR-type" evidence="3">
    <location>
        <begin position="2"/>
        <end position="72"/>
    </location>
</feature>
<gene>
    <name evidence="4" type="ORF">SAMN05444280_1538</name>
</gene>
<keyword evidence="1" id="KW-0238">DNA-binding</keyword>
<dbReference type="Proteomes" id="UP000184050">
    <property type="component" value="Unassembled WGS sequence"/>
</dbReference>
<evidence type="ECO:0000313" key="5">
    <source>
        <dbReference type="Proteomes" id="UP000184050"/>
    </source>
</evidence>
<evidence type="ECO:0000256" key="1">
    <source>
        <dbReference type="ARBA" id="ARBA00023125"/>
    </source>
</evidence>
<dbReference type="Gene3D" id="1.10.1660.10">
    <property type="match status" value="1"/>
</dbReference>
<reference evidence="4 5" key="1">
    <citation type="submission" date="2016-11" db="EMBL/GenBank/DDBJ databases">
        <authorList>
            <person name="Jaros S."/>
            <person name="Januszkiewicz K."/>
            <person name="Wedrychowicz H."/>
        </authorList>
    </citation>
    <scope>NUCLEOTIDE SEQUENCE [LARGE SCALE GENOMIC DNA]</scope>
    <source>
        <strain evidence="4 5">DSM 27063</strain>
    </source>
</reference>
<accession>A0A1M6P6Y1</accession>
<dbReference type="GO" id="GO:0003677">
    <property type="term" value="F:DNA binding"/>
    <property type="evidence" value="ECO:0007669"/>
    <property type="project" value="UniProtKB-KW"/>
</dbReference>
<keyword evidence="5" id="KW-1185">Reference proteome</keyword>
<feature type="region of interest" description="Disordered" evidence="2">
    <location>
        <begin position="96"/>
        <end position="118"/>
    </location>
</feature>
<dbReference type="SUPFAM" id="SSF46955">
    <property type="entry name" value="Putative DNA-binding domain"/>
    <property type="match status" value="1"/>
</dbReference>